<dbReference type="EMBL" id="WIRE01000001">
    <property type="protein sequence ID" value="MQX51992.1"/>
    <property type="molecule type" value="Genomic_DNA"/>
</dbReference>
<keyword evidence="3" id="KW-1185">Reference proteome</keyword>
<comment type="caution">
    <text evidence="2">The sequence shown here is derived from an EMBL/GenBank/DDBJ whole genome shotgun (WGS) entry which is preliminary data.</text>
</comment>
<dbReference type="GO" id="GO:0016706">
    <property type="term" value="F:2-oxoglutarate-dependent dioxygenase activity"/>
    <property type="evidence" value="ECO:0007669"/>
    <property type="project" value="UniProtKB-ARBA"/>
</dbReference>
<dbReference type="Gene3D" id="2.60.120.620">
    <property type="entry name" value="q2cbj1_9rhob like domain"/>
    <property type="match status" value="1"/>
</dbReference>
<dbReference type="PANTHER" id="PTHR20883:SF48">
    <property type="entry name" value="ECTOINE DIOXYGENASE"/>
    <property type="match status" value="1"/>
</dbReference>
<gene>
    <name evidence="2" type="ORF">GFN93_01950</name>
</gene>
<protein>
    <recommendedName>
        <fullName evidence="4">Phytanoyl-CoA dioxygenase (PhyH)</fullName>
    </recommendedName>
</protein>
<accession>A0A6N7LPX2</accession>
<dbReference type="AlphaFoldDB" id="A0A6N7LPX2"/>
<dbReference type="Pfam" id="PF05721">
    <property type="entry name" value="PhyH"/>
    <property type="match status" value="1"/>
</dbReference>
<evidence type="ECO:0000256" key="1">
    <source>
        <dbReference type="ARBA" id="ARBA00001954"/>
    </source>
</evidence>
<dbReference type="GO" id="GO:0005506">
    <property type="term" value="F:iron ion binding"/>
    <property type="evidence" value="ECO:0007669"/>
    <property type="project" value="UniProtKB-ARBA"/>
</dbReference>
<sequence>MELPVFDHYDIKEDMMRGFEPLEAILDRQPLKGVNAWKLKLASVVFSLLKYSYSPVKKLVGADVNITEGMEDKRNLGMRIRGHRRQETDGGYYLSEEEVKTFIRDGILGPYPLLSASHADALKAHIYALQAGDFGGEMLFGNARARDVLKRHGMWNLNYSGLYQALRYHELWDVLSAKPITQRMASLLGDNLLCWRSQFFEKPPGATGTFWHQTGTFRESSIRPKLVPTRDTDESMVQLTAWVALTDVTIDNGCMRFVPGSYRDGRFEYLTYQMKRHATNYLMTLPRKKIERLIHAARFTAGNFVKVQAAYEMILDEVPDLFDGFETRSMEMKAGEFIIFTSLNTHASHPNITTDDTRLAFAGRYTTTDVKVYNGFRKDVCATPEGEIPFDVSRCACMQVMGEDHYGYNQILSRPLP</sequence>
<evidence type="ECO:0000313" key="3">
    <source>
        <dbReference type="Proteomes" id="UP000469421"/>
    </source>
</evidence>
<reference evidence="2 3" key="1">
    <citation type="submission" date="2019-10" db="EMBL/GenBank/DDBJ databases">
        <title>Alcanivorax sp.PA15-N-34 draft genome sequence.</title>
        <authorList>
            <person name="Liao X."/>
            <person name="Shao Z."/>
        </authorList>
    </citation>
    <scope>NUCLEOTIDE SEQUENCE [LARGE SCALE GENOMIC DNA]</scope>
    <source>
        <strain evidence="2 3">PA15-N-34</strain>
    </source>
</reference>
<organism evidence="2 3">
    <name type="scientific">Alcanivorax sediminis</name>
    <dbReference type="NCBI Taxonomy" id="2663008"/>
    <lineage>
        <taxon>Bacteria</taxon>
        <taxon>Pseudomonadati</taxon>
        <taxon>Pseudomonadota</taxon>
        <taxon>Gammaproteobacteria</taxon>
        <taxon>Oceanospirillales</taxon>
        <taxon>Alcanivoracaceae</taxon>
        <taxon>Alcanivorax</taxon>
    </lineage>
</organism>
<dbReference type="InterPro" id="IPR008775">
    <property type="entry name" value="Phytyl_CoA_dOase-like"/>
</dbReference>
<evidence type="ECO:0000313" key="2">
    <source>
        <dbReference type="EMBL" id="MQX51992.1"/>
    </source>
</evidence>
<proteinExistence type="predicted"/>
<name>A0A6N7LPX2_9GAMM</name>
<dbReference type="PANTHER" id="PTHR20883">
    <property type="entry name" value="PHYTANOYL-COA DIOXYGENASE DOMAIN CONTAINING 1"/>
    <property type="match status" value="1"/>
</dbReference>
<evidence type="ECO:0008006" key="4">
    <source>
        <dbReference type="Google" id="ProtNLM"/>
    </source>
</evidence>
<dbReference type="SUPFAM" id="SSF51197">
    <property type="entry name" value="Clavaminate synthase-like"/>
    <property type="match status" value="1"/>
</dbReference>
<comment type="cofactor">
    <cofactor evidence="1">
        <name>Fe(2+)</name>
        <dbReference type="ChEBI" id="CHEBI:29033"/>
    </cofactor>
</comment>
<dbReference type="Proteomes" id="UP000469421">
    <property type="component" value="Unassembled WGS sequence"/>
</dbReference>